<reference evidence="1 2" key="1">
    <citation type="submission" date="2017-05" db="EMBL/GenBank/DDBJ databases">
        <title>Vagococcus spp. assemblies.</title>
        <authorList>
            <person name="Gulvik C.A."/>
        </authorList>
    </citation>
    <scope>NUCLEOTIDE SEQUENCE [LARGE SCALE GENOMIC DNA]</scope>
    <source>
        <strain evidence="1 2">CCUG 51432</strain>
    </source>
</reference>
<protein>
    <submittedName>
        <fullName evidence="1">Uncharacterized protein</fullName>
    </submittedName>
</protein>
<organism evidence="1 2">
    <name type="scientific">Vagococcus elongatus</name>
    <dbReference type="NCBI Taxonomy" id="180344"/>
    <lineage>
        <taxon>Bacteria</taxon>
        <taxon>Bacillati</taxon>
        <taxon>Bacillota</taxon>
        <taxon>Bacilli</taxon>
        <taxon>Lactobacillales</taxon>
        <taxon>Enterococcaceae</taxon>
        <taxon>Vagococcus</taxon>
    </lineage>
</organism>
<accession>A0A430AW35</accession>
<dbReference type="OrthoDB" id="9900147at2"/>
<keyword evidence="2" id="KW-1185">Reference proteome</keyword>
<gene>
    <name evidence="1" type="ORF">CBF29_06630</name>
</gene>
<name>A0A430AW35_9ENTE</name>
<dbReference type="Proteomes" id="UP000287605">
    <property type="component" value="Unassembled WGS sequence"/>
</dbReference>
<dbReference type="RefSeq" id="WP_126808722.1">
    <property type="nucleotide sequence ID" value="NZ_NGKA01000008.1"/>
</dbReference>
<evidence type="ECO:0000313" key="2">
    <source>
        <dbReference type="Proteomes" id="UP000287605"/>
    </source>
</evidence>
<comment type="caution">
    <text evidence="1">The sequence shown here is derived from an EMBL/GenBank/DDBJ whole genome shotgun (WGS) entry which is preliminary data.</text>
</comment>
<dbReference type="EMBL" id="NGKA01000008">
    <property type="protein sequence ID" value="RSU12270.1"/>
    <property type="molecule type" value="Genomic_DNA"/>
</dbReference>
<sequence>MNETLVVRQSYHGTGSYEGYVWKVYDRNNNFIGELGSFSSDVNVDSVCKLNNKLYVVTDVCDSKIQEEVHDEVIYFKLKRWEYSPDFDLNFK</sequence>
<evidence type="ECO:0000313" key="1">
    <source>
        <dbReference type="EMBL" id="RSU12270.1"/>
    </source>
</evidence>
<proteinExistence type="predicted"/>
<dbReference type="AlphaFoldDB" id="A0A430AW35"/>